<dbReference type="Proteomes" id="UP000534294">
    <property type="component" value="Unassembled WGS sequence"/>
</dbReference>
<evidence type="ECO:0000313" key="3">
    <source>
        <dbReference type="Proteomes" id="UP000534294"/>
    </source>
</evidence>
<keyword evidence="2" id="KW-0418">Kinase</keyword>
<dbReference type="GO" id="GO:0005524">
    <property type="term" value="F:ATP binding"/>
    <property type="evidence" value="ECO:0007669"/>
    <property type="project" value="InterPro"/>
</dbReference>
<comment type="caution">
    <text evidence="2">The sequence shown here is derived from an EMBL/GenBank/DDBJ whole genome shotgun (WGS) entry which is preliminary data.</text>
</comment>
<dbReference type="GO" id="GO:0004674">
    <property type="term" value="F:protein serine/threonine kinase activity"/>
    <property type="evidence" value="ECO:0007669"/>
    <property type="project" value="UniProtKB-KW"/>
</dbReference>
<sequence>MNSVTLSNQATARDNLQKISDMLKQQSDGLKVYGKKGPNQEITLYVKTADTSSMGKVKKFFENIFQVSASRRQVANETIRNLISELATQGSKNHHLEDALNNFSESSILSGHDQNGKKAHRVENLNLFLKAALNVYDKTFMQSQIRDEFKPQAENKVKELKIKTVEWEKGESIQFRDFKASPFKLNGVKYEPVKHLATGGYGHVFQYKSDDNPSKIVALKISITEAVERNTDQNRLGALTEIQNHINVSAKIQKSAIDYVGSCCFPDGSIGILTEFAPHGDIEKMALKIHEKTVPDNQKPGPGQLTKSQAKVVLLTLIKDMAKSLNSLHEETGMTHLDFKPANMLLNENGIGLLSDFGTSFEGTENIRDQMVNIEGTAYKAPELSIIDKKESEAITNAKSPLNKRKMIHLAQLKEDIAILFPEMDREDREKIVNLAHIKKHEAHLTQLSGEISSLPEFSKNKFQNTFKMDIWGLGASAYQILTGNAIGQDTVPKTANHRLGNFSETDGKLAIVGDSKGFLNQGGLAPSTNDIALDTFLNFILTAKPEDRPTAKEILENPLLKHSSIGSEEVRNIIKGFSKNDNEMIDLARGKLRL</sequence>
<dbReference type="Gene3D" id="1.10.510.10">
    <property type="entry name" value="Transferase(Phosphotransferase) domain 1"/>
    <property type="match status" value="2"/>
</dbReference>
<proteinExistence type="predicted"/>
<dbReference type="PROSITE" id="PS50011">
    <property type="entry name" value="PROTEIN_KINASE_DOM"/>
    <property type="match status" value="1"/>
</dbReference>
<dbReference type="InterPro" id="IPR011009">
    <property type="entry name" value="Kinase-like_dom_sf"/>
</dbReference>
<gene>
    <name evidence="2" type="ORF">HNQ64_001953</name>
</gene>
<dbReference type="InterPro" id="IPR000719">
    <property type="entry name" value="Prot_kinase_dom"/>
</dbReference>
<keyword evidence="2" id="KW-0808">Transferase</keyword>
<dbReference type="AlphaFoldDB" id="A0A7W7YKC3"/>
<keyword evidence="3" id="KW-1185">Reference proteome</keyword>
<dbReference type="EMBL" id="JACHIF010000003">
    <property type="protein sequence ID" value="MBB5037704.1"/>
    <property type="molecule type" value="Genomic_DNA"/>
</dbReference>
<evidence type="ECO:0000259" key="1">
    <source>
        <dbReference type="PROSITE" id="PS50011"/>
    </source>
</evidence>
<reference evidence="2 3" key="1">
    <citation type="submission" date="2020-08" db="EMBL/GenBank/DDBJ databases">
        <title>Genomic Encyclopedia of Type Strains, Phase IV (KMG-IV): sequencing the most valuable type-strain genomes for metagenomic binning, comparative biology and taxonomic classification.</title>
        <authorList>
            <person name="Goeker M."/>
        </authorList>
    </citation>
    <scope>NUCLEOTIDE SEQUENCE [LARGE SCALE GENOMIC DNA]</scope>
    <source>
        <strain evidence="2 3">DSM 12251</strain>
    </source>
</reference>
<dbReference type="PANTHER" id="PTHR24361:SF678">
    <property type="entry name" value="SPORULATION-SPECIFIC PROTEIN 1"/>
    <property type="match status" value="1"/>
</dbReference>
<dbReference type="InterPro" id="IPR053235">
    <property type="entry name" value="Ser_Thr_kinase"/>
</dbReference>
<accession>A0A7W7YKC3</accession>
<dbReference type="PROSITE" id="PS00108">
    <property type="entry name" value="PROTEIN_KINASE_ST"/>
    <property type="match status" value="1"/>
</dbReference>
<evidence type="ECO:0000313" key="2">
    <source>
        <dbReference type="EMBL" id="MBB5037704.1"/>
    </source>
</evidence>
<dbReference type="GO" id="GO:0005737">
    <property type="term" value="C:cytoplasm"/>
    <property type="evidence" value="ECO:0007669"/>
    <property type="project" value="TreeGrafter"/>
</dbReference>
<dbReference type="PANTHER" id="PTHR24361">
    <property type="entry name" value="MITOGEN-ACTIVATED KINASE KINASE KINASE"/>
    <property type="match status" value="1"/>
</dbReference>
<dbReference type="Pfam" id="PF00069">
    <property type="entry name" value="Pkinase"/>
    <property type="match status" value="1"/>
</dbReference>
<organism evidence="2 3">
    <name type="scientific">Prosthecobacter dejongeii</name>
    <dbReference type="NCBI Taxonomy" id="48465"/>
    <lineage>
        <taxon>Bacteria</taxon>
        <taxon>Pseudomonadati</taxon>
        <taxon>Verrucomicrobiota</taxon>
        <taxon>Verrucomicrobiia</taxon>
        <taxon>Verrucomicrobiales</taxon>
        <taxon>Verrucomicrobiaceae</taxon>
        <taxon>Prosthecobacter</taxon>
    </lineage>
</organism>
<dbReference type="SUPFAM" id="SSF56112">
    <property type="entry name" value="Protein kinase-like (PK-like)"/>
    <property type="match status" value="1"/>
</dbReference>
<dbReference type="InterPro" id="IPR008271">
    <property type="entry name" value="Ser/Thr_kinase_AS"/>
</dbReference>
<dbReference type="RefSeq" id="WP_184207828.1">
    <property type="nucleotide sequence ID" value="NZ_JACHIF010000003.1"/>
</dbReference>
<keyword evidence="2" id="KW-0723">Serine/threonine-protein kinase</keyword>
<name>A0A7W7YKC3_9BACT</name>
<feature type="domain" description="Protein kinase" evidence="1">
    <location>
        <begin position="190"/>
        <end position="561"/>
    </location>
</feature>
<protein>
    <submittedName>
        <fullName evidence="2">Serine/threonine protein kinase</fullName>
    </submittedName>
</protein>
<dbReference type="SMART" id="SM00220">
    <property type="entry name" value="S_TKc"/>
    <property type="match status" value="1"/>
</dbReference>